<dbReference type="InterPro" id="IPR011109">
    <property type="entry name" value="DNA_bind_recombinase_dom"/>
</dbReference>
<dbReference type="RefSeq" id="WP_232021873.1">
    <property type="nucleotide sequence ID" value="NZ_CBCSKE010000018.1"/>
</dbReference>
<dbReference type="EMBL" id="LR130759">
    <property type="protein sequence ID" value="VDM89618.1"/>
    <property type="molecule type" value="Genomic_DNA"/>
</dbReference>
<dbReference type="PROSITE" id="PS51736">
    <property type="entry name" value="RECOMBINASES_3"/>
    <property type="match status" value="1"/>
</dbReference>
<keyword evidence="1" id="KW-0238">DNA-binding</keyword>
<sequence length="209" mass="22863">MKAIGYLRVSANRQADSGYGLEAQKQQLESFCAGNEYNLVTVFLDVMSGKKTHKLYGRAAAVAAIRAGLANVLLVNALDRASRSTLDGLQLVKDAQDEGWRVLSLDGVDSAKLEKLWLTVRMGFAEEERDKISLRTKQGLVRARQRGKQLGKPSTIDRQVVDRIVALRGQGLGTKAIAKALTEAKIPAPRSDIWNFSTVRGVLEREGVA</sequence>
<feature type="domain" description="Resolvase/invertase-type recombinase catalytic" evidence="3">
    <location>
        <begin position="2"/>
        <end position="147"/>
    </location>
</feature>
<evidence type="ECO:0000256" key="1">
    <source>
        <dbReference type="ARBA" id="ARBA00023125"/>
    </source>
</evidence>
<organism evidence="4 5">
    <name type="scientific">Mycobacterium basiliense</name>
    <dbReference type="NCBI Taxonomy" id="2094119"/>
    <lineage>
        <taxon>Bacteria</taxon>
        <taxon>Bacillati</taxon>
        <taxon>Actinomycetota</taxon>
        <taxon>Actinomycetes</taxon>
        <taxon>Mycobacteriales</taxon>
        <taxon>Mycobacteriaceae</taxon>
        <taxon>Mycobacterium</taxon>
    </lineage>
</organism>
<dbReference type="InterPro" id="IPR036162">
    <property type="entry name" value="Resolvase-like_N_sf"/>
</dbReference>
<proteinExistence type="predicted"/>
<name>A0A447GGS3_9MYCO</name>
<dbReference type="GO" id="GO:0003677">
    <property type="term" value="F:DNA binding"/>
    <property type="evidence" value="ECO:0007669"/>
    <property type="project" value="UniProtKB-KW"/>
</dbReference>
<dbReference type="InterPro" id="IPR050639">
    <property type="entry name" value="SSR_resolvase"/>
</dbReference>
<dbReference type="InterPro" id="IPR006119">
    <property type="entry name" value="Resolv_N"/>
</dbReference>
<dbReference type="CDD" id="cd00338">
    <property type="entry name" value="Ser_Recombinase"/>
    <property type="match status" value="1"/>
</dbReference>
<evidence type="ECO:0000256" key="2">
    <source>
        <dbReference type="ARBA" id="ARBA00023172"/>
    </source>
</evidence>
<evidence type="ECO:0000259" key="3">
    <source>
        <dbReference type="PROSITE" id="PS51736"/>
    </source>
</evidence>
<dbReference type="Pfam" id="PF00239">
    <property type="entry name" value="Resolvase"/>
    <property type="match status" value="1"/>
</dbReference>
<dbReference type="Proteomes" id="UP000269998">
    <property type="component" value="Chromosome"/>
</dbReference>
<dbReference type="PANTHER" id="PTHR30461:SF2">
    <property type="entry name" value="SERINE RECOMBINASE PINE-RELATED"/>
    <property type="match status" value="1"/>
</dbReference>
<dbReference type="PANTHER" id="PTHR30461">
    <property type="entry name" value="DNA-INVERTASE FROM LAMBDOID PROPHAGE"/>
    <property type="match status" value="1"/>
</dbReference>
<dbReference type="SMART" id="SM00857">
    <property type="entry name" value="Resolvase"/>
    <property type="match status" value="1"/>
</dbReference>
<keyword evidence="2" id="KW-0233">DNA recombination</keyword>
<reference evidence="5" key="1">
    <citation type="submission" date="2018-02" db="EMBL/GenBank/DDBJ databases">
        <authorList>
            <person name="Seth-Smith MB H."/>
            <person name="Seth-Smith H."/>
        </authorList>
    </citation>
    <scope>NUCLEOTIDE SEQUENCE [LARGE SCALE GENOMIC DNA]</scope>
</reference>
<dbReference type="Gene3D" id="3.40.50.1390">
    <property type="entry name" value="Resolvase, N-terminal catalytic domain"/>
    <property type="match status" value="1"/>
</dbReference>
<accession>A0A447GGS3</accession>
<dbReference type="KEGG" id="mbai:MB901379_03196"/>
<dbReference type="Pfam" id="PF07508">
    <property type="entry name" value="Recombinase"/>
    <property type="match status" value="1"/>
</dbReference>
<evidence type="ECO:0000313" key="5">
    <source>
        <dbReference type="Proteomes" id="UP000269998"/>
    </source>
</evidence>
<dbReference type="GO" id="GO:0000150">
    <property type="term" value="F:DNA strand exchange activity"/>
    <property type="evidence" value="ECO:0007669"/>
    <property type="project" value="InterPro"/>
</dbReference>
<keyword evidence="5" id="KW-1185">Reference proteome</keyword>
<dbReference type="SUPFAM" id="SSF53041">
    <property type="entry name" value="Resolvase-like"/>
    <property type="match status" value="1"/>
</dbReference>
<evidence type="ECO:0000313" key="4">
    <source>
        <dbReference type="EMBL" id="VDM89618.1"/>
    </source>
</evidence>
<gene>
    <name evidence="4" type="primary">tnpR</name>
    <name evidence="4" type="ORF">MB901379_03196</name>
</gene>
<dbReference type="AlphaFoldDB" id="A0A447GGS3"/>
<protein>
    <submittedName>
        <fullName evidence="4">Transposon Tn3 resolvase</fullName>
    </submittedName>
</protein>